<evidence type="ECO:0000313" key="5">
    <source>
        <dbReference type="Proteomes" id="UP000219412"/>
    </source>
</evidence>
<dbReference type="SMART" id="SM00047">
    <property type="entry name" value="LYZ2"/>
    <property type="match status" value="1"/>
</dbReference>
<dbReference type="Proteomes" id="UP000219412">
    <property type="component" value="Unassembled WGS sequence"/>
</dbReference>
<evidence type="ECO:0000313" key="4">
    <source>
        <dbReference type="EMBL" id="SOC42146.1"/>
    </source>
</evidence>
<keyword evidence="2" id="KW-0812">Transmembrane</keyword>
<evidence type="ECO:0000256" key="2">
    <source>
        <dbReference type="SAM" id="Phobius"/>
    </source>
</evidence>
<dbReference type="EMBL" id="OBQF01000003">
    <property type="protein sequence ID" value="SOC42146.1"/>
    <property type="molecule type" value="Genomic_DNA"/>
</dbReference>
<evidence type="ECO:0000256" key="1">
    <source>
        <dbReference type="ARBA" id="ARBA00006088"/>
    </source>
</evidence>
<reference evidence="5" key="1">
    <citation type="submission" date="2017-08" db="EMBL/GenBank/DDBJ databases">
        <authorList>
            <person name="Varghese N."/>
            <person name="Submissions S."/>
        </authorList>
    </citation>
    <scope>NUCLEOTIDE SEQUENCE [LARGE SCALE GENOMIC DNA]</scope>
    <source>
        <strain evidence="5">DSM 23173</strain>
    </source>
</reference>
<dbReference type="RefSeq" id="WP_097040756.1">
    <property type="nucleotide sequence ID" value="NZ_OBQF01000003.1"/>
</dbReference>
<gene>
    <name evidence="4" type="ORF">SAMN05878391_1533</name>
</gene>
<evidence type="ECO:0000259" key="3">
    <source>
        <dbReference type="SMART" id="SM00047"/>
    </source>
</evidence>
<dbReference type="AlphaFoldDB" id="A0A285UNE6"/>
<dbReference type="Gene3D" id="1.10.530.10">
    <property type="match status" value="1"/>
</dbReference>
<feature type="transmembrane region" description="Helical" evidence="2">
    <location>
        <begin position="9"/>
        <end position="28"/>
    </location>
</feature>
<feature type="domain" description="Mannosyl-glycoprotein endo-beta-N-acetylglucosamidase-like" evidence="3">
    <location>
        <begin position="103"/>
        <end position="254"/>
    </location>
</feature>
<dbReference type="OrthoDB" id="9816557at2"/>
<accession>A0A285UNE6</accession>
<comment type="similarity">
    <text evidence="1">In the N-terminal section; belongs to the N-acetylmuramoyl-L-alanine amidase 2 family.</text>
</comment>
<keyword evidence="5" id="KW-1185">Reference proteome</keyword>
<sequence length="261" mass="29534">MFREDKDDLPLLILSLIMGVFVITFIFSETGGNDKNRSPYTFDEAVALQLDKNTQDVTIQDGRLTEAGEEQIRHYMQTDEEYYPLQHLDLRQKVEVDAGTLNEILEGRGILEGYGETYLEAQEAHDINVLYLISHTQIETGNGASELARGIEADGTTYYNFFGIGAFDRQAVEAGSSYAAEEDWSSPERAIMGGAEFISRNYVNNGQHTLYKMRWNPHEPGTNQYATDISWAVSIAGIMASYYDDHALQTGDFKFTKYREE</sequence>
<dbReference type="GO" id="GO:0004040">
    <property type="term" value="F:amidase activity"/>
    <property type="evidence" value="ECO:0007669"/>
    <property type="project" value="InterPro"/>
</dbReference>
<keyword evidence="2" id="KW-1133">Transmembrane helix</keyword>
<name>A0A285UNE6_9STAP</name>
<organism evidence="4 5">
    <name type="scientific">Salinicoccus kekensis</name>
    <dbReference type="NCBI Taxonomy" id="714307"/>
    <lineage>
        <taxon>Bacteria</taxon>
        <taxon>Bacillati</taxon>
        <taxon>Bacillota</taxon>
        <taxon>Bacilli</taxon>
        <taxon>Bacillales</taxon>
        <taxon>Staphylococcaceae</taxon>
        <taxon>Salinicoccus</taxon>
    </lineage>
</organism>
<keyword evidence="2" id="KW-0472">Membrane</keyword>
<dbReference type="Pfam" id="PF01832">
    <property type="entry name" value="Glucosaminidase"/>
    <property type="match status" value="1"/>
</dbReference>
<proteinExistence type="inferred from homology"/>
<dbReference type="InterPro" id="IPR002901">
    <property type="entry name" value="MGlyc_endo_b_GlcNAc-like_dom"/>
</dbReference>
<protein>
    <submittedName>
        <fullName evidence="4">Beta-N-acetylglucosaminidase</fullName>
    </submittedName>
</protein>